<feature type="region of interest" description="Disordered" evidence="1">
    <location>
        <begin position="127"/>
        <end position="168"/>
    </location>
</feature>
<dbReference type="Proteomes" id="UP001165941">
    <property type="component" value="Unassembled WGS sequence"/>
</dbReference>
<keyword evidence="3" id="KW-1185">Reference proteome</keyword>
<name>A0ABX0S843_PONBL</name>
<sequence>MDVDETLVLTSVLQMGKGEEHESSFRGVIPLALDPVDCLDGEAYVSLIVKGPGSPLGGRRPPAAHTCGGDLKLFAQNKHQDVGSDCILEAPTCVLPSAAGIQDGVMAIERSLRYIYRRSKSPVQVATLRSPNDDRNPWTTGQQEREWRAKAAGKKRLHGNSEDGGQTTGLQKVVLHVTQKPAAYDPAVGEATTDPLDTWKHLNEYIPRAAFVH</sequence>
<organism evidence="2 3">
    <name type="scientific">Pontoporia blainvillei</name>
    <name type="common">Franciscana</name>
    <name type="synonym">Delphinus blainvillei</name>
    <dbReference type="NCBI Taxonomy" id="48723"/>
    <lineage>
        <taxon>Eukaryota</taxon>
        <taxon>Metazoa</taxon>
        <taxon>Chordata</taxon>
        <taxon>Craniata</taxon>
        <taxon>Vertebrata</taxon>
        <taxon>Euteleostomi</taxon>
        <taxon>Mammalia</taxon>
        <taxon>Eutheria</taxon>
        <taxon>Laurasiatheria</taxon>
        <taxon>Artiodactyla</taxon>
        <taxon>Whippomorpha</taxon>
        <taxon>Cetacea</taxon>
        <taxon>Odontoceti</taxon>
        <taxon>Pontoporiidae</taxon>
        <taxon>Pontoporia</taxon>
    </lineage>
</organism>
<accession>A0ABX0S843</accession>
<dbReference type="EMBL" id="PGGH01106608">
    <property type="protein sequence ID" value="NIG59456.1"/>
    <property type="molecule type" value="Genomic_DNA"/>
</dbReference>
<evidence type="ECO:0000256" key="1">
    <source>
        <dbReference type="SAM" id="MobiDB-lite"/>
    </source>
</evidence>
<reference evidence="2" key="1">
    <citation type="submission" date="2018-05" db="EMBL/GenBank/DDBJ databases">
        <authorList>
            <person name="Pedro S.L.S."/>
            <person name="Freitas R.C."/>
            <person name="Barreto A.S."/>
            <person name="Lima A.O.S."/>
        </authorList>
    </citation>
    <scope>NUCLEOTIDE SEQUENCE</scope>
    <source>
        <strain evidence="2">BP203</strain>
        <tissue evidence="2">Muscle</tissue>
    </source>
</reference>
<evidence type="ECO:0000313" key="2">
    <source>
        <dbReference type="EMBL" id="NIG59456.1"/>
    </source>
</evidence>
<proteinExistence type="predicted"/>
<gene>
    <name evidence="2" type="ORF">BU61_2923</name>
</gene>
<evidence type="ECO:0000313" key="3">
    <source>
        <dbReference type="Proteomes" id="UP001165941"/>
    </source>
</evidence>
<comment type="caution">
    <text evidence="2">The sequence shown here is derived from an EMBL/GenBank/DDBJ whole genome shotgun (WGS) entry which is preliminary data.</text>
</comment>
<protein>
    <submittedName>
        <fullName evidence="2">Protein F40F4.6</fullName>
    </submittedName>
</protein>